<organism evidence="1 2">
    <name type="scientific">Trichonephila inaurata madagascariensis</name>
    <dbReference type="NCBI Taxonomy" id="2747483"/>
    <lineage>
        <taxon>Eukaryota</taxon>
        <taxon>Metazoa</taxon>
        <taxon>Ecdysozoa</taxon>
        <taxon>Arthropoda</taxon>
        <taxon>Chelicerata</taxon>
        <taxon>Arachnida</taxon>
        <taxon>Araneae</taxon>
        <taxon>Araneomorphae</taxon>
        <taxon>Entelegynae</taxon>
        <taxon>Araneoidea</taxon>
        <taxon>Nephilidae</taxon>
        <taxon>Trichonephila</taxon>
        <taxon>Trichonephila inaurata</taxon>
    </lineage>
</organism>
<protein>
    <submittedName>
        <fullName evidence="1">Uncharacterized protein</fullName>
    </submittedName>
</protein>
<sequence length="99" mass="11892">MSPSRSLIHENNWLLRNWTSVLDSRARFEHRDINLLLERSMRRLESQRFFAYPFKSNKADTICDVDQLEESIGVFMHHLRSSALKSFRKRRILPARTFI</sequence>
<gene>
    <name evidence="1" type="ORF">TNIN_484611</name>
</gene>
<accession>A0A8X6Y6C3</accession>
<dbReference type="EMBL" id="BMAV01014928">
    <property type="protein sequence ID" value="GFY63764.1"/>
    <property type="molecule type" value="Genomic_DNA"/>
</dbReference>
<evidence type="ECO:0000313" key="2">
    <source>
        <dbReference type="Proteomes" id="UP000886998"/>
    </source>
</evidence>
<dbReference type="Proteomes" id="UP000886998">
    <property type="component" value="Unassembled WGS sequence"/>
</dbReference>
<comment type="caution">
    <text evidence="1">The sequence shown here is derived from an EMBL/GenBank/DDBJ whole genome shotgun (WGS) entry which is preliminary data.</text>
</comment>
<keyword evidence="2" id="KW-1185">Reference proteome</keyword>
<evidence type="ECO:0000313" key="1">
    <source>
        <dbReference type="EMBL" id="GFY63764.1"/>
    </source>
</evidence>
<dbReference type="AlphaFoldDB" id="A0A8X6Y6C3"/>
<reference evidence="1" key="1">
    <citation type="submission" date="2020-08" db="EMBL/GenBank/DDBJ databases">
        <title>Multicomponent nature underlies the extraordinary mechanical properties of spider dragline silk.</title>
        <authorList>
            <person name="Kono N."/>
            <person name="Nakamura H."/>
            <person name="Mori M."/>
            <person name="Yoshida Y."/>
            <person name="Ohtoshi R."/>
            <person name="Malay A.D."/>
            <person name="Moran D.A.P."/>
            <person name="Tomita M."/>
            <person name="Numata K."/>
            <person name="Arakawa K."/>
        </authorList>
    </citation>
    <scope>NUCLEOTIDE SEQUENCE</scope>
</reference>
<name>A0A8X6Y6C3_9ARAC</name>
<proteinExistence type="predicted"/>
<feature type="non-terminal residue" evidence="1">
    <location>
        <position position="1"/>
    </location>
</feature>